<dbReference type="PANTHER" id="PTHR12363">
    <property type="entry name" value="TRANSPORTIN 3 AND IMPORTIN 13"/>
    <property type="match status" value="1"/>
</dbReference>
<dbReference type="STRING" id="41688.A0A2N3NHB1"/>
<keyword evidence="3" id="KW-0813">Transport</keyword>
<evidence type="ECO:0000313" key="6">
    <source>
        <dbReference type="Proteomes" id="UP000233524"/>
    </source>
</evidence>
<dbReference type="Gene3D" id="1.25.10.10">
    <property type="entry name" value="Leucine-rich Repeat Variant"/>
    <property type="match status" value="1"/>
</dbReference>
<sequence>MAWIKEPSSLPEVENLIHALYEPVPPAAVSQIQDILHRVQRSTQAWSVARDLLARPDEKVRFFGALTLIVKLNTDSSSLAEPELTELFSSLLGWFAKSALDSSSGLVTRKLSTALVTFFLYFPTHSRPCLRHLICCLHLQRYANTDELHNALAWIPDLSPRALQAAILFAADLVEEAAKVDLNSANHLAVYDGIRESTDDARALISFGLELRAESASELPLRRSAVKCLQPWASFAHRFFPRSDPLLGSLRDLIPLVVNGLTTADEAIFAASMELLSELLSNHRGFLTASHSQLLLDMCIGPVGDRYYNRLVQGDFEFEALQFGLFMIALADSQMDVLVLNEPDDSCRKLLDLLCGLLAAKGTPAVEDRIFIPAIEFWSTYAESIADLSPNIGKEQRISFKPLSYATQAVQFACQRIIFPSAEVIADWDSTERESFVDARKDVADFLQSMYTISGRNLVVEFVELTVRAITSQLWAELEAAAFCLGAFADCIASESSCDDVLKLIFSSTLFDVLLQENRGIPSRTRQTCIALIERFAEYFERNVSGLPNALNLLFSALGDPVLTGSASKSIHKLCSSCAAVLVPEVEIFLAEYQRITSHSQVDCLANERITGAIGCVIQACGNEAARVAMVHQLLDILSNDLQRCVLGAGNPALVDADPNFRRCGRRCLANIPISEVPLHICLRILRCLFNLGKGLQAPVDIPFDLDTDKVTMHPGLEALCSVHSRIMTIITELQNTFPFSGEVVESICSILKTGFSETSPGPFVFSPDMVAGYLTRQPLSTPRIGVLVSTACSFVSSITPKTQGWDKVMYLTLSWVIRLIRELPSVDSDPELSQHGIDFCCRLFVKDPGAFLLLEPHEFLGSFFSFTLSVLDGQEPLPKATAAEFWVAGPALATFVSYRAAHSHQELIQQVIQELGPSLTLSLIRNIGGNASRSELDKLSEPLKRLASHHTMAQTWIRAALFHPTFPSENVSDEAKLSFMRKVISLRGRRETNHVVREFWLASRGSKFTYAA</sequence>
<evidence type="ECO:0008006" key="7">
    <source>
        <dbReference type="Google" id="ProtNLM"/>
    </source>
</evidence>
<dbReference type="InterPro" id="IPR016024">
    <property type="entry name" value="ARM-type_fold"/>
</dbReference>
<dbReference type="FunCoup" id="A0A2N3NHB1">
    <property type="interactions" value="209"/>
</dbReference>
<dbReference type="GO" id="GO:0005634">
    <property type="term" value="C:nucleus"/>
    <property type="evidence" value="ECO:0007669"/>
    <property type="project" value="UniProtKB-SubCell"/>
</dbReference>
<dbReference type="SUPFAM" id="SSF48371">
    <property type="entry name" value="ARM repeat"/>
    <property type="match status" value="1"/>
</dbReference>
<evidence type="ECO:0000256" key="3">
    <source>
        <dbReference type="ARBA" id="ARBA00022448"/>
    </source>
</evidence>
<dbReference type="AlphaFoldDB" id="A0A2N3NHB1"/>
<dbReference type="GO" id="GO:0006606">
    <property type="term" value="P:protein import into nucleus"/>
    <property type="evidence" value="ECO:0007669"/>
    <property type="project" value="TreeGrafter"/>
</dbReference>
<protein>
    <recommendedName>
        <fullName evidence="7">Exportin-1/Importin-beta-like domain-containing protein</fullName>
    </recommendedName>
</protein>
<dbReference type="Proteomes" id="UP000233524">
    <property type="component" value="Unassembled WGS sequence"/>
</dbReference>
<dbReference type="InParanoid" id="A0A2N3NHB1"/>
<accession>A0A2N3NHB1</accession>
<proteinExistence type="inferred from homology"/>
<reference evidence="5 6" key="1">
    <citation type="journal article" date="2017" name="G3 (Bethesda)">
        <title>First Draft Genome Sequence of the Pathogenic Fungus Lomentospora prolificans (Formerly Scedosporium prolificans).</title>
        <authorList>
            <person name="Luo R."/>
            <person name="Zimin A."/>
            <person name="Workman R."/>
            <person name="Fan Y."/>
            <person name="Pertea G."/>
            <person name="Grossman N."/>
            <person name="Wear M.P."/>
            <person name="Jia B."/>
            <person name="Miller H."/>
            <person name="Casadevall A."/>
            <person name="Timp W."/>
            <person name="Zhang S.X."/>
            <person name="Salzberg S.L."/>
        </authorList>
    </citation>
    <scope>NUCLEOTIDE SEQUENCE [LARGE SCALE GENOMIC DNA]</scope>
    <source>
        <strain evidence="5 6">JHH-5317</strain>
    </source>
</reference>
<organism evidence="5 6">
    <name type="scientific">Lomentospora prolificans</name>
    <dbReference type="NCBI Taxonomy" id="41688"/>
    <lineage>
        <taxon>Eukaryota</taxon>
        <taxon>Fungi</taxon>
        <taxon>Dikarya</taxon>
        <taxon>Ascomycota</taxon>
        <taxon>Pezizomycotina</taxon>
        <taxon>Sordariomycetes</taxon>
        <taxon>Hypocreomycetidae</taxon>
        <taxon>Microascales</taxon>
        <taxon>Microascaceae</taxon>
        <taxon>Lomentospora</taxon>
    </lineage>
</organism>
<keyword evidence="4" id="KW-0539">Nucleus</keyword>
<keyword evidence="6" id="KW-1185">Reference proteome</keyword>
<dbReference type="InterPro" id="IPR051345">
    <property type="entry name" value="Importin_beta-like_NTR"/>
</dbReference>
<comment type="similarity">
    <text evidence="2">Belongs to the importin beta family.</text>
</comment>
<evidence type="ECO:0000313" key="5">
    <source>
        <dbReference type="EMBL" id="PKS11859.1"/>
    </source>
</evidence>
<gene>
    <name evidence="5" type="ORF">jhhlp_001153</name>
</gene>
<evidence type="ECO:0000256" key="4">
    <source>
        <dbReference type="ARBA" id="ARBA00023242"/>
    </source>
</evidence>
<comment type="caution">
    <text evidence="5">The sequence shown here is derived from an EMBL/GenBank/DDBJ whole genome shotgun (WGS) entry which is preliminary data.</text>
</comment>
<dbReference type="VEuPathDB" id="FungiDB:jhhlp_001153"/>
<dbReference type="EMBL" id="NLAX01000004">
    <property type="protein sequence ID" value="PKS11859.1"/>
    <property type="molecule type" value="Genomic_DNA"/>
</dbReference>
<comment type="subcellular location">
    <subcellularLocation>
        <location evidence="1">Nucleus</location>
    </subcellularLocation>
</comment>
<dbReference type="GO" id="GO:0005737">
    <property type="term" value="C:cytoplasm"/>
    <property type="evidence" value="ECO:0007669"/>
    <property type="project" value="TreeGrafter"/>
</dbReference>
<evidence type="ECO:0000256" key="1">
    <source>
        <dbReference type="ARBA" id="ARBA00004123"/>
    </source>
</evidence>
<dbReference type="OrthoDB" id="2016913at2759"/>
<dbReference type="PANTHER" id="PTHR12363:SF33">
    <property type="entry name" value="IMPORTIN-13"/>
    <property type="match status" value="1"/>
</dbReference>
<evidence type="ECO:0000256" key="2">
    <source>
        <dbReference type="ARBA" id="ARBA00007991"/>
    </source>
</evidence>
<name>A0A2N3NHB1_9PEZI</name>
<dbReference type="InterPro" id="IPR011989">
    <property type="entry name" value="ARM-like"/>
</dbReference>